<feature type="active site" description="Proton acceptor" evidence="7">
    <location>
        <position position="246"/>
    </location>
</feature>
<gene>
    <name evidence="7 11" type="primary">lpxD</name>
    <name evidence="11" type="ORF">PP769_17045</name>
</gene>
<evidence type="ECO:0000256" key="4">
    <source>
        <dbReference type="ARBA" id="ARBA00022737"/>
    </source>
</evidence>
<protein>
    <recommendedName>
        <fullName evidence="7">UDP-3-O-acylglucosamine N-acyltransferase</fullName>
        <ecNumber evidence="7">2.3.1.191</ecNumber>
    </recommendedName>
</protein>
<keyword evidence="4 7" id="KW-0677">Repeat</keyword>
<evidence type="ECO:0000256" key="3">
    <source>
        <dbReference type="ARBA" id="ARBA00022679"/>
    </source>
</evidence>
<dbReference type="CDD" id="cd03352">
    <property type="entry name" value="LbH_LpxD"/>
    <property type="match status" value="1"/>
</dbReference>
<evidence type="ECO:0000256" key="6">
    <source>
        <dbReference type="ARBA" id="ARBA00023315"/>
    </source>
</evidence>
<dbReference type="GO" id="GO:0009245">
    <property type="term" value="P:lipid A biosynthetic process"/>
    <property type="evidence" value="ECO:0007669"/>
    <property type="project" value="UniProtKB-UniRule"/>
</dbReference>
<dbReference type="InterPro" id="IPR018357">
    <property type="entry name" value="Hexapep_transf_CS"/>
</dbReference>
<evidence type="ECO:0000313" key="11">
    <source>
        <dbReference type="EMBL" id="WNM57655.1"/>
    </source>
</evidence>
<dbReference type="InterPro" id="IPR007691">
    <property type="entry name" value="LpxD"/>
</dbReference>
<dbReference type="EMBL" id="CP116967">
    <property type="protein sequence ID" value="WNM57655.1"/>
    <property type="molecule type" value="Genomic_DNA"/>
</dbReference>
<feature type="domain" description="UDP-3-O-[3-hydroxymyristoyl] glucosamine N-acyltransferase non-repeat region" evidence="10">
    <location>
        <begin position="30"/>
        <end position="95"/>
    </location>
</feature>
<dbReference type="GO" id="GO:0016020">
    <property type="term" value="C:membrane"/>
    <property type="evidence" value="ECO:0007669"/>
    <property type="project" value="GOC"/>
</dbReference>
<keyword evidence="5 7" id="KW-0443">Lipid metabolism</keyword>
<dbReference type="KEGG" id="nall:PP769_17045"/>
<dbReference type="InterPro" id="IPR001451">
    <property type="entry name" value="Hexapep"/>
</dbReference>
<dbReference type="NCBIfam" id="TIGR01853">
    <property type="entry name" value="lipid_A_lpxD"/>
    <property type="match status" value="1"/>
</dbReference>
<evidence type="ECO:0000256" key="5">
    <source>
        <dbReference type="ARBA" id="ARBA00023098"/>
    </source>
</evidence>
<keyword evidence="12" id="KW-1185">Reference proteome</keyword>
<dbReference type="AlphaFoldDB" id="A0AA96GCK5"/>
<sequence>MTISSSSRTVNIPLQELAQAIHATIHGSSDILISGLSHLEGASSGDISFVLKASFQKPARQSQAAALIVTEPIPDDPRPQLIVPNPLVAVTTLAQKFFLPPLPPRGIHPSAVSGLDVRIGPDVSIGALVTIGDRVLIGSGVTIHAGVHVGDDAIIGDECILYPHVSLLTKCVIGNRVIVHSGTVIGSDGFGYVQHEGRHHKIPQLGHVIIEDDVELGANVTVDRATFGSTVIKRGTKIDNQVQIAHNVVIGEDCILVAQVGIAGSTTLGRHVMVGGQAGLVDHVTIGDQVKIAAGSGVTNNVKSGQIVGGRPAVEHGIWRRSQVLQYQLPELRKELRALQKQVQHLESLLPDQSASMSPPVKRRSTSKP</sequence>
<comment type="subunit">
    <text evidence="7">Homotrimer.</text>
</comment>
<dbReference type="PROSITE" id="PS00101">
    <property type="entry name" value="HEXAPEP_TRANSFERASES"/>
    <property type="match status" value="2"/>
</dbReference>
<accession>A0AA96GCK5</accession>
<dbReference type="Pfam" id="PF04613">
    <property type="entry name" value="LpxD"/>
    <property type="match status" value="1"/>
</dbReference>
<evidence type="ECO:0000256" key="1">
    <source>
        <dbReference type="ARBA" id="ARBA00022516"/>
    </source>
</evidence>
<feature type="region of interest" description="Disordered" evidence="9">
    <location>
        <begin position="349"/>
        <end position="369"/>
    </location>
</feature>
<dbReference type="InterPro" id="IPR011004">
    <property type="entry name" value="Trimer_LpxA-like_sf"/>
</dbReference>
<keyword evidence="6 7" id="KW-0012">Acyltransferase</keyword>
<organism evidence="11 12">
    <name type="scientific">Candidatus Nitrospira allomarina</name>
    <dbReference type="NCBI Taxonomy" id="3020900"/>
    <lineage>
        <taxon>Bacteria</taxon>
        <taxon>Pseudomonadati</taxon>
        <taxon>Nitrospirota</taxon>
        <taxon>Nitrospiria</taxon>
        <taxon>Nitrospirales</taxon>
        <taxon>Nitrospiraceae</taxon>
        <taxon>Nitrospira</taxon>
    </lineage>
</organism>
<comment type="similarity">
    <text evidence="7">Belongs to the transferase hexapeptide repeat family. LpxD subfamily.</text>
</comment>
<comment type="function">
    <text evidence="7">Catalyzes the N-acylation of UDP-3-O-acylglucosamine using 3-hydroxyacyl-ACP as the acyl donor. Is involved in the biosynthesis of lipid A, a phosphorylated glycolipid that anchors the lipopolysaccharide to the outer membrane of the cell.</text>
</comment>
<feature type="coiled-coil region" evidence="8">
    <location>
        <begin position="322"/>
        <end position="349"/>
    </location>
</feature>
<evidence type="ECO:0000256" key="7">
    <source>
        <dbReference type="HAMAP-Rule" id="MF_00523"/>
    </source>
</evidence>
<dbReference type="RefSeq" id="WP_312642391.1">
    <property type="nucleotide sequence ID" value="NZ_CP116967.1"/>
</dbReference>
<keyword evidence="8" id="KW-0175">Coiled coil</keyword>
<evidence type="ECO:0000259" key="10">
    <source>
        <dbReference type="Pfam" id="PF04613"/>
    </source>
</evidence>
<keyword evidence="2 7" id="KW-0441">Lipid A biosynthesis</keyword>
<dbReference type="InterPro" id="IPR020573">
    <property type="entry name" value="UDP_GlcNAc_AcTrfase_non-rep"/>
</dbReference>
<evidence type="ECO:0000256" key="9">
    <source>
        <dbReference type="SAM" id="MobiDB-lite"/>
    </source>
</evidence>
<comment type="pathway">
    <text evidence="7">Bacterial outer membrane biogenesis; LPS lipid A biosynthesis.</text>
</comment>
<dbReference type="NCBIfam" id="NF002060">
    <property type="entry name" value="PRK00892.1"/>
    <property type="match status" value="1"/>
</dbReference>
<dbReference type="SUPFAM" id="SSF51161">
    <property type="entry name" value="Trimeric LpxA-like enzymes"/>
    <property type="match status" value="1"/>
</dbReference>
<name>A0AA96GCK5_9BACT</name>
<dbReference type="PANTHER" id="PTHR43378">
    <property type="entry name" value="UDP-3-O-ACYLGLUCOSAMINE N-ACYLTRANSFERASE"/>
    <property type="match status" value="1"/>
</dbReference>
<dbReference type="EC" id="2.3.1.191" evidence="7"/>
<dbReference type="GO" id="GO:0016410">
    <property type="term" value="F:N-acyltransferase activity"/>
    <property type="evidence" value="ECO:0007669"/>
    <property type="project" value="InterPro"/>
</dbReference>
<evidence type="ECO:0000313" key="12">
    <source>
        <dbReference type="Proteomes" id="UP001302719"/>
    </source>
</evidence>
<evidence type="ECO:0000256" key="2">
    <source>
        <dbReference type="ARBA" id="ARBA00022556"/>
    </source>
</evidence>
<dbReference type="Pfam" id="PF00132">
    <property type="entry name" value="Hexapep"/>
    <property type="match status" value="4"/>
</dbReference>
<dbReference type="Gene3D" id="3.40.1390.10">
    <property type="entry name" value="MurE/MurF, N-terminal domain"/>
    <property type="match status" value="1"/>
</dbReference>
<comment type="catalytic activity">
    <reaction evidence="7">
        <text>a UDP-3-O-[(3R)-3-hydroxyacyl]-alpha-D-glucosamine + a (3R)-hydroxyacyl-[ACP] = a UDP-2-N,3-O-bis[(3R)-3-hydroxyacyl]-alpha-D-glucosamine + holo-[ACP] + H(+)</text>
        <dbReference type="Rhea" id="RHEA:53836"/>
        <dbReference type="Rhea" id="RHEA-COMP:9685"/>
        <dbReference type="Rhea" id="RHEA-COMP:9945"/>
        <dbReference type="ChEBI" id="CHEBI:15378"/>
        <dbReference type="ChEBI" id="CHEBI:64479"/>
        <dbReference type="ChEBI" id="CHEBI:78827"/>
        <dbReference type="ChEBI" id="CHEBI:137740"/>
        <dbReference type="ChEBI" id="CHEBI:137748"/>
        <dbReference type="EC" id="2.3.1.191"/>
    </reaction>
</comment>
<dbReference type="PANTHER" id="PTHR43378:SF2">
    <property type="entry name" value="UDP-3-O-ACYLGLUCOSAMINE N-ACYLTRANSFERASE 1, MITOCHONDRIAL-RELATED"/>
    <property type="match status" value="1"/>
</dbReference>
<keyword evidence="3 7" id="KW-0808">Transferase</keyword>
<reference evidence="11 12" key="1">
    <citation type="submission" date="2023-01" db="EMBL/GenBank/DDBJ databases">
        <title>Cultivation and genomic characterization of new, ubiquitous marine nitrite-oxidizing bacteria from the Nitrospirales.</title>
        <authorList>
            <person name="Mueller A.J."/>
            <person name="Daebeler A."/>
            <person name="Herbold C.W."/>
            <person name="Kirkegaard R.H."/>
            <person name="Daims H."/>
        </authorList>
    </citation>
    <scope>NUCLEOTIDE SEQUENCE [LARGE SCALE GENOMIC DNA]</scope>
    <source>
        <strain evidence="11 12">VA</strain>
    </source>
</reference>
<dbReference type="GO" id="GO:0103118">
    <property type="term" value="F:UDP-3-O-[(3R)-3-hydroxyacyl]-glucosamine N-acyltransferase activity"/>
    <property type="evidence" value="ECO:0007669"/>
    <property type="project" value="UniProtKB-EC"/>
</dbReference>
<evidence type="ECO:0000256" key="8">
    <source>
        <dbReference type="SAM" id="Coils"/>
    </source>
</evidence>
<proteinExistence type="inferred from homology"/>
<dbReference type="HAMAP" id="MF_00523">
    <property type="entry name" value="LpxD"/>
    <property type="match status" value="1"/>
</dbReference>
<dbReference type="Proteomes" id="UP001302719">
    <property type="component" value="Chromosome"/>
</dbReference>
<keyword evidence="1 7" id="KW-0444">Lipid biosynthesis</keyword>
<dbReference type="Gene3D" id="2.160.10.10">
    <property type="entry name" value="Hexapeptide repeat proteins"/>
    <property type="match status" value="1"/>
</dbReference>